<dbReference type="EMBL" id="JANPWB010000009">
    <property type="protein sequence ID" value="KAJ1149008.1"/>
    <property type="molecule type" value="Genomic_DNA"/>
</dbReference>
<keyword evidence="3" id="KW-1185">Reference proteome</keyword>
<name>A0AAV7RDQ0_PLEWA</name>
<dbReference type="Proteomes" id="UP001066276">
    <property type="component" value="Chromosome 5"/>
</dbReference>
<gene>
    <name evidence="2" type="ORF">NDU88_001829</name>
</gene>
<protein>
    <submittedName>
        <fullName evidence="2">Uncharacterized protein</fullName>
    </submittedName>
</protein>
<comment type="caution">
    <text evidence="2">The sequence shown here is derived from an EMBL/GenBank/DDBJ whole genome shotgun (WGS) entry which is preliminary data.</text>
</comment>
<proteinExistence type="predicted"/>
<dbReference type="AlphaFoldDB" id="A0AAV7RDQ0"/>
<feature type="region of interest" description="Disordered" evidence="1">
    <location>
        <begin position="91"/>
        <end position="111"/>
    </location>
</feature>
<evidence type="ECO:0000313" key="2">
    <source>
        <dbReference type="EMBL" id="KAJ1149008.1"/>
    </source>
</evidence>
<evidence type="ECO:0000256" key="1">
    <source>
        <dbReference type="SAM" id="MobiDB-lite"/>
    </source>
</evidence>
<reference evidence="2" key="1">
    <citation type="journal article" date="2022" name="bioRxiv">
        <title>Sequencing and chromosome-scale assembly of the giantPleurodeles waltlgenome.</title>
        <authorList>
            <person name="Brown T."/>
            <person name="Elewa A."/>
            <person name="Iarovenko S."/>
            <person name="Subramanian E."/>
            <person name="Araus A.J."/>
            <person name="Petzold A."/>
            <person name="Susuki M."/>
            <person name="Suzuki K.-i.T."/>
            <person name="Hayashi T."/>
            <person name="Toyoda A."/>
            <person name="Oliveira C."/>
            <person name="Osipova E."/>
            <person name="Leigh N.D."/>
            <person name="Simon A."/>
            <person name="Yun M.H."/>
        </authorList>
    </citation>
    <scope>NUCLEOTIDE SEQUENCE</scope>
    <source>
        <strain evidence="2">20211129_DDA</strain>
        <tissue evidence="2">Liver</tissue>
    </source>
</reference>
<evidence type="ECO:0000313" key="3">
    <source>
        <dbReference type="Proteomes" id="UP001066276"/>
    </source>
</evidence>
<sequence length="111" mass="12423">MIVWAYSCWRDGEGFGITSLSLTFGVADLCGCLYCGGFRDVGRNTCSGILPPQWGSVSDQGLTAKERREEREFQLQMARLKIEVQQEESRAEREAKQAEAERAAKQIEAES</sequence>
<accession>A0AAV7RDQ0</accession>
<organism evidence="2 3">
    <name type="scientific">Pleurodeles waltl</name>
    <name type="common">Iberian ribbed newt</name>
    <dbReference type="NCBI Taxonomy" id="8319"/>
    <lineage>
        <taxon>Eukaryota</taxon>
        <taxon>Metazoa</taxon>
        <taxon>Chordata</taxon>
        <taxon>Craniata</taxon>
        <taxon>Vertebrata</taxon>
        <taxon>Euteleostomi</taxon>
        <taxon>Amphibia</taxon>
        <taxon>Batrachia</taxon>
        <taxon>Caudata</taxon>
        <taxon>Salamandroidea</taxon>
        <taxon>Salamandridae</taxon>
        <taxon>Pleurodelinae</taxon>
        <taxon>Pleurodeles</taxon>
    </lineage>
</organism>